<dbReference type="PANTHER" id="PTHR12935">
    <property type="entry name" value="GAMMA-GLUTAMYLCYCLOTRANSFERASE"/>
    <property type="match status" value="1"/>
</dbReference>
<evidence type="ECO:0000313" key="7">
    <source>
        <dbReference type="EMBL" id="EFW99790.1"/>
    </source>
</evidence>
<feature type="active site" description="Proton acceptor" evidence="3">
    <location>
        <position position="224"/>
    </location>
</feature>
<keyword evidence="8" id="KW-1185">Reference proteome</keyword>
<evidence type="ECO:0000256" key="2">
    <source>
        <dbReference type="ARBA" id="ARBA00023239"/>
    </source>
</evidence>
<proteinExistence type="predicted"/>
<keyword evidence="6" id="KW-0812">Transmembrane</keyword>
<feature type="compositionally biased region" description="Acidic residues" evidence="5">
    <location>
        <begin position="273"/>
        <end position="286"/>
    </location>
</feature>
<dbReference type="GO" id="GO:0003839">
    <property type="term" value="F:gamma-glutamylcyclotransferase activity"/>
    <property type="evidence" value="ECO:0007669"/>
    <property type="project" value="UniProtKB-EC"/>
</dbReference>
<keyword evidence="2" id="KW-0456">Lyase</keyword>
<reference evidence="7 8" key="1">
    <citation type="journal article" date="2011" name="Proc. Natl. Acad. Sci. U.S.A.">
        <title>Genome and transcriptome analyses of the mountain pine beetle-fungal symbiont Grosmannia clavigera, a lodgepole pine pathogen.</title>
        <authorList>
            <person name="DiGuistini S."/>
            <person name="Wang Y."/>
            <person name="Liao N.Y."/>
            <person name="Taylor G."/>
            <person name="Tanguay P."/>
            <person name="Feau N."/>
            <person name="Henrissat B."/>
            <person name="Chan S.K."/>
            <person name="Hesse-Orce U."/>
            <person name="Alamouti S.M."/>
            <person name="Tsui C.K.M."/>
            <person name="Docking R.T."/>
            <person name="Levasseur A."/>
            <person name="Haridas S."/>
            <person name="Robertson G."/>
            <person name="Birol I."/>
            <person name="Holt R.A."/>
            <person name="Marra M.A."/>
            <person name="Hamelin R.C."/>
            <person name="Hirst M."/>
            <person name="Jones S.J.M."/>
            <person name="Bohlmann J."/>
            <person name="Breuil C."/>
        </authorList>
    </citation>
    <scope>NUCLEOTIDE SEQUENCE [LARGE SCALE GENOMIC DNA]</scope>
    <source>
        <strain evidence="8">kw1407 / UAMH 11150</strain>
    </source>
</reference>
<dbReference type="HOGENOM" id="CLU_030506_2_1_1"/>
<feature type="binding site" evidence="4">
    <location>
        <position position="325"/>
    </location>
    <ligand>
        <name>substrate</name>
    </ligand>
</feature>
<feature type="compositionally biased region" description="Polar residues" evidence="5">
    <location>
        <begin position="72"/>
        <end position="94"/>
    </location>
</feature>
<feature type="transmembrane region" description="Helical" evidence="6">
    <location>
        <begin position="361"/>
        <end position="382"/>
    </location>
</feature>
<evidence type="ECO:0000256" key="6">
    <source>
        <dbReference type="SAM" id="Phobius"/>
    </source>
</evidence>
<dbReference type="AlphaFoldDB" id="F0XQV1"/>
<dbReference type="InterPro" id="IPR017939">
    <property type="entry name" value="G-Glutamylcylcotransferase"/>
</dbReference>
<dbReference type="RefSeq" id="XP_014169205.1">
    <property type="nucleotide sequence ID" value="XM_014313730.1"/>
</dbReference>
<organism evidence="8">
    <name type="scientific">Grosmannia clavigera (strain kw1407 / UAMH 11150)</name>
    <name type="common">Blue stain fungus</name>
    <name type="synonym">Graphiocladiella clavigera</name>
    <dbReference type="NCBI Taxonomy" id="655863"/>
    <lineage>
        <taxon>Eukaryota</taxon>
        <taxon>Fungi</taxon>
        <taxon>Dikarya</taxon>
        <taxon>Ascomycota</taxon>
        <taxon>Pezizomycotina</taxon>
        <taxon>Sordariomycetes</taxon>
        <taxon>Sordariomycetidae</taxon>
        <taxon>Ophiostomatales</taxon>
        <taxon>Ophiostomataceae</taxon>
        <taxon>Leptographium</taxon>
    </lineage>
</organism>
<dbReference type="EMBL" id="GL629807">
    <property type="protein sequence ID" value="EFW99790.1"/>
    <property type="molecule type" value="Genomic_DNA"/>
</dbReference>
<evidence type="ECO:0000256" key="5">
    <source>
        <dbReference type="SAM" id="MobiDB-lite"/>
    </source>
</evidence>
<dbReference type="InParanoid" id="F0XQV1"/>
<feature type="region of interest" description="Disordered" evidence="5">
    <location>
        <begin position="266"/>
        <end position="287"/>
    </location>
</feature>
<gene>
    <name evidence="7" type="ORF">CMQ_108</name>
</gene>
<dbReference type="EC" id="4.3.2.9" evidence="1"/>
<evidence type="ECO:0000256" key="4">
    <source>
        <dbReference type="PIRSR" id="PIRSR617939-2"/>
    </source>
</evidence>
<evidence type="ECO:0000313" key="8">
    <source>
        <dbReference type="Proteomes" id="UP000007796"/>
    </source>
</evidence>
<sequence>MERPGSEPIRTAGRVIDLEKAETTDETRTFIAALARPLSTVRPSRVPTPRTSASRLAEATPDVCSEYPVPAPNTSNGHTSFSTFPSPKQQNDPFDDSTASTVLYLAYGSNMAAATFEGQRGIRPLSCVSVAAPSLQLTFDLPGLPYREPCFANTAIRRRLPKIPDKPKLPPVPVPVPPNPGLPNPPTSAVVDTNSQGDRVWNGGLYGVVYEVSRADYAHIIATEGGGVSYQDLLVPCLELPPSFTIPEKPLLPRPPRPFLAHTLWAPQLPGGGDDEEDGDDDDDDDGKLPAWLSRRWRLLRIRLLRLAVGHARPDPNYAQPSPRYLALLVDGARQHDLPLAYQDWLVSLTPYRVTTCRQRLAAALLLLAGLPFLLLMGTLTLLRRCRRTPPSSGDTDGQLPLWLRVAVGLFTRALWWMYDHVMKPVFGDGERSEKSEKQLWWDYDNDDETAPLRGQEIV</sequence>
<dbReference type="STRING" id="655863.F0XQV1"/>
<name>F0XQV1_GROCL</name>
<evidence type="ECO:0000256" key="3">
    <source>
        <dbReference type="PIRSR" id="PIRSR617939-1"/>
    </source>
</evidence>
<keyword evidence="6" id="KW-1133">Transmembrane helix</keyword>
<evidence type="ECO:0000256" key="1">
    <source>
        <dbReference type="ARBA" id="ARBA00012346"/>
    </source>
</evidence>
<keyword evidence="6" id="KW-0472">Membrane</keyword>
<feature type="region of interest" description="Disordered" evidence="5">
    <location>
        <begin position="1"/>
        <end position="20"/>
    </location>
</feature>
<dbReference type="Proteomes" id="UP000007796">
    <property type="component" value="Unassembled WGS sequence"/>
</dbReference>
<dbReference type="eggNOG" id="ENOG502S329">
    <property type="taxonomic scope" value="Eukaryota"/>
</dbReference>
<feature type="region of interest" description="Disordered" evidence="5">
    <location>
        <begin position="41"/>
        <end position="94"/>
    </location>
</feature>
<dbReference type="PANTHER" id="PTHR12935:SF0">
    <property type="entry name" value="GAMMA-GLUTAMYLCYCLOTRANSFERASE"/>
    <property type="match status" value="1"/>
</dbReference>
<accession>F0XQV1</accession>
<dbReference type="OrthoDB" id="2017317at2759"/>
<dbReference type="Gene3D" id="3.10.490.10">
    <property type="entry name" value="Gamma-glutamyl cyclotransferase-like"/>
    <property type="match status" value="1"/>
</dbReference>
<dbReference type="GeneID" id="25973918"/>
<feature type="binding site" evidence="4">
    <location>
        <begin position="104"/>
        <end position="109"/>
    </location>
    <ligand>
        <name>substrate</name>
    </ligand>
</feature>
<protein>
    <recommendedName>
        <fullName evidence="1">gamma-glutamylcyclotransferase</fullName>
        <ecNumber evidence="1">4.3.2.9</ecNumber>
    </recommendedName>
</protein>